<dbReference type="RefSeq" id="WP_039288189.1">
    <property type="nucleotide sequence ID" value="NZ_JTDI01000007.1"/>
</dbReference>
<dbReference type="EMBL" id="JTDI01000007">
    <property type="protein sequence ID" value="KHK89403.1"/>
    <property type="molecule type" value="Genomic_DNA"/>
</dbReference>
<dbReference type="Gene3D" id="3.90.1680.10">
    <property type="entry name" value="SOS response associated peptidase-like"/>
    <property type="match status" value="1"/>
</dbReference>
<dbReference type="GO" id="GO:0106300">
    <property type="term" value="P:protein-DNA covalent cross-linking repair"/>
    <property type="evidence" value="ECO:0007669"/>
    <property type="project" value="InterPro"/>
</dbReference>
<dbReference type="InterPro" id="IPR036590">
    <property type="entry name" value="SRAP-like"/>
</dbReference>
<reference evidence="1 2" key="1">
    <citation type="submission" date="2014-10" db="EMBL/GenBank/DDBJ databases">
        <title>Genome sequence of Novosphingobium malaysiense MUSC 273(T).</title>
        <authorList>
            <person name="Lee L.-H."/>
        </authorList>
    </citation>
    <scope>NUCLEOTIDE SEQUENCE [LARGE SCALE GENOMIC DNA]</scope>
    <source>
        <strain evidence="1 2">MUSC 273</strain>
    </source>
</reference>
<evidence type="ECO:0008006" key="3">
    <source>
        <dbReference type="Google" id="ProtNLM"/>
    </source>
</evidence>
<dbReference type="Proteomes" id="UP000031057">
    <property type="component" value="Unassembled WGS sequence"/>
</dbReference>
<dbReference type="SUPFAM" id="SSF143081">
    <property type="entry name" value="BB1717-like"/>
    <property type="match status" value="1"/>
</dbReference>
<accession>A0A0B1ZJC6</accession>
<organism evidence="1 2">
    <name type="scientific">Novosphingobium malaysiense</name>
    <dbReference type="NCBI Taxonomy" id="1348853"/>
    <lineage>
        <taxon>Bacteria</taxon>
        <taxon>Pseudomonadati</taxon>
        <taxon>Pseudomonadota</taxon>
        <taxon>Alphaproteobacteria</taxon>
        <taxon>Sphingomonadales</taxon>
        <taxon>Sphingomonadaceae</taxon>
        <taxon>Novosphingobium</taxon>
    </lineage>
</organism>
<evidence type="ECO:0000313" key="1">
    <source>
        <dbReference type="EMBL" id="KHK89403.1"/>
    </source>
</evidence>
<sequence>MCNHYGNIAGAEDLISSWRDYIAWSLDSDIPQGSFETDLWPKREAMVVRDAAGGAVIDRLRWGAPLKVPGKRPGTTITRRVTNVRNLASPFWRSMLASPAQRCLVPFTRFAEPKPGAGREEVWFRVNATTVPAFAGIWRASEEGNVFAFLTCEPNPLVGPIHPKAMPVILHPEDYQDWLDGAPAQDFARPFPSQLMAVTAAD</sequence>
<dbReference type="GO" id="GO:0003697">
    <property type="term" value="F:single-stranded DNA binding"/>
    <property type="evidence" value="ECO:0007669"/>
    <property type="project" value="InterPro"/>
</dbReference>
<gene>
    <name evidence="1" type="ORF">LK12_19930</name>
</gene>
<protein>
    <recommendedName>
        <fullName evidence="3">Abasic site processing protein</fullName>
    </recommendedName>
</protein>
<keyword evidence="2" id="KW-1185">Reference proteome</keyword>
<comment type="caution">
    <text evidence="1">The sequence shown here is derived from an EMBL/GenBank/DDBJ whole genome shotgun (WGS) entry which is preliminary data.</text>
</comment>
<dbReference type="STRING" id="1348853.LK12_19930"/>
<proteinExistence type="predicted"/>
<dbReference type="InterPro" id="IPR003738">
    <property type="entry name" value="SRAP"/>
</dbReference>
<dbReference type="OrthoDB" id="9782620at2"/>
<name>A0A0B1ZJC6_9SPHN</name>
<dbReference type="AlphaFoldDB" id="A0A0B1ZJC6"/>
<dbReference type="Pfam" id="PF02586">
    <property type="entry name" value="SRAP"/>
    <property type="match status" value="1"/>
</dbReference>
<evidence type="ECO:0000313" key="2">
    <source>
        <dbReference type="Proteomes" id="UP000031057"/>
    </source>
</evidence>